<keyword evidence="3" id="KW-1185">Reference proteome</keyword>
<sequence length="127" mass="14366">MALIFLIIGAVFTLAGLRSMKHPAPQINRLNGYRSRRSKKSQAAWDAAQTYSARIYRNTGLGILALSIPVWLINNRELLHFSLTWNLGVSLLFSILPPLLIRLLTETYLKNTFDEDGHHRAHAANIE</sequence>
<dbReference type="EMBL" id="CP150096">
    <property type="protein sequence ID" value="WZN46957.1"/>
    <property type="molecule type" value="Genomic_DNA"/>
</dbReference>
<organism evidence="2 3">
    <name type="scientific">Chitinophaga caseinilytica</name>
    <dbReference type="NCBI Taxonomy" id="2267521"/>
    <lineage>
        <taxon>Bacteria</taxon>
        <taxon>Pseudomonadati</taxon>
        <taxon>Bacteroidota</taxon>
        <taxon>Chitinophagia</taxon>
        <taxon>Chitinophagales</taxon>
        <taxon>Chitinophagaceae</taxon>
        <taxon>Chitinophaga</taxon>
    </lineage>
</organism>
<feature type="transmembrane region" description="Helical" evidence="1">
    <location>
        <begin position="85"/>
        <end position="104"/>
    </location>
</feature>
<gene>
    <name evidence="2" type="ORF">WJU22_02010</name>
</gene>
<proteinExistence type="predicted"/>
<reference evidence="2 3" key="1">
    <citation type="submission" date="2024-03" db="EMBL/GenBank/DDBJ databases">
        <title>Chitinophaga caseinilytica sp. nov., a casein hydrolysing bacterium isolated from forest soil.</title>
        <authorList>
            <person name="Lee D.S."/>
            <person name="Han D.M."/>
            <person name="Baek J.H."/>
            <person name="Choi D.G."/>
            <person name="Jeon J.H."/>
            <person name="Jeon C.O."/>
        </authorList>
    </citation>
    <scope>NUCLEOTIDE SEQUENCE [LARGE SCALE GENOMIC DNA]</scope>
    <source>
        <strain evidence="2 3">KACC 19118</strain>
    </source>
</reference>
<dbReference type="Pfam" id="PF13630">
    <property type="entry name" value="SdpI"/>
    <property type="match status" value="1"/>
</dbReference>
<protein>
    <submittedName>
        <fullName evidence="2">SdpI family protein</fullName>
    </submittedName>
</protein>
<dbReference type="Proteomes" id="UP001449657">
    <property type="component" value="Chromosome"/>
</dbReference>
<dbReference type="InterPro" id="IPR025962">
    <property type="entry name" value="SdpI/YhfL"/>
</dbReference>
<evidence type="ECO:0000313" key="3">
    <source>
        <dbReference type="Proteomes" id="UP001449657"/>
    </source>
</evidence>
<feature type="transmembrane region" description="Helical" evidence="1">
    <location>
        <begin position="55"/>
        <end position="73"/>
    </location>
</feature>
<dbReference type="RefSeq" id="WP_341841627.1">
    <property type="nucleotide sequence ID" value="NZ_CP149792.1"/>
</dbReference>
<name>A0ABZ2Z6M1_9BACT</name>
<accession>A0ABZ2Z6M1</accession>
<evidence type="ECO:0000256" key="1">
    <source>
        <dbReference type="SAM" id="Phobius"/>
    </source>
</evidence>
<keyword evidence="1" id="KW-0812">Transmembrane</keyword>
<evidence type="ECO:0000313" key="2">
    <source>
        <dbReference type="EMBL" id="WZN46957.1"/>
    </source>
</evidence>
<keyword evidence="1" id="KW-1133">Transmembrane helix</keyword>
<keyword evidence="1" id="KW-0472">Membrane</keyword>